<reference evidence="5 6" key="1">
    <citation type="journal article" date="2023" name="IScience">
        <title>Expanded male sex-determining region conserved during the evolution of homothallism in the green alga Volvox.</title>
        <authorList>
            <person name="Yamamoto K."/>
            <person name="Matsuzaki R."/>
            <person name="Mahakham W."/>
            <person name="Heman W."/>
            <person name="Sekimoto H."/>
            <person name="Kawachi M."/>
            <person name="Minakuchi Y."/>
            <person name="Toyoda A."/>
            <person name="Nozaki H."/>
        </authorList>
    </citation>
    <scope>NUCLEOTIDE SEQUENCE [LARGE SCALE GENOMIC DNA]</scope>
    <source>
        <strain evidence="5 6">NIES-4468</strain>
    </source>
</reference>
<gene>
    <name evidence="5" type="ORF">VaNZ11_002242</name>
</gene>
<evidence type="ECO:0000313" key="5">
    <source>
        <dbReference type="EMBL" id="GLI60179.1"/>
    </source>
</evidence>
<name>A0ABQ5RRV2_9CHLO</name>
<dbReference type="Gene3D" id="1.20.1020.10">
    <property type="entry name" value="TAZ domain"/>
    <property type="match status" value="1"/>
</dbReference>
<organism evidence="5 6">
    <name type="scientific">Volvox africanus</name>
    <dbReference type="NCBI Taxonomy" id="51714"/>
    <lineage>
        <taxon>Eukaryota</taxon>
        <taxon>Viridiplantae</taxon>
        <taxon>Chlorophyta</taxon>
        <taxon>core chlorophytes</taxon>
        <taxon>Chlorophyceae</taxon>
        <taxon>CS clade</taxon>
        <taxon>Chlamydomonadales</taxon>
        <taxon>Volvocaceae</taxon>
        <taxon>Volvox</taxon>
    </lineage>
</organism>
<evidence type="ECO:0000256" key="2">
    <source>
        <dbReference type="ARBA" id="ARBA00022771"/>
    </source>
</evidence>
<evidence type="ECO:0000313" key="6">
    <source>
        <dbReference type="Proteomes" id="UP001165090"/>
    </source>
</evidence>
<dbReference type="Proteomes" id="UP001165090">
    <property type="component" value="Unassembled WGS sequence"/>
</dbReference>
<dbReference type="Pfam" id="PF02135">
    <property type="entry name" value="zf-TAZ"/>
    <property type="match status" value="1"/>
</dbReference>
<proteinExistence type="predicted"/>
<protein>
    <recommendedName>
        <fullName evidence="4">TAZ-type domain-containing protein</fullName>
    </recommendedName>
</protein>
<dbReference type="PROSITE" id="PS50134">
    <property type="entry name" value="ZF_TAZ"/>
    <property type="match status" value="1"/>
</dbReference>
<keyword evidence="3" id="KW-0862">Zinc</keyword>
<keyword evidence="2" id="KW-0863">Zinc-finger</keyword>
<comment type="caution">
    <text evidence="5">The sequence shown here is derived from an EMBL/GenBank/DDBJ whole genome shotgun (WGS) entry which is preliminary data.</text>
</comment>
<dbReference type="InterPro" id="IPR035898">
    <property type="entry name" value="TAZ_dom_sf"/>
</dbReference>
<sequence>MNSEHGDNASVANAANWLRLIFHSLTCSNPACVLEERCAGGKSLLSHVLTCTNPGACTVPSCTSVRRLTLHWLRCQDMQCRLCAGVWRDLSGHDETNAEQQPFRFRERLMASMPPEAPGTPDRAGAASTSISCNISEDTVNSAGDGVGPSGQGHEVYAGFHAEIVDVEYHMGAAVTDRAVIHLQEATSYMRYLLYCLMCRDARDSAARGPGQQFWINTLMPPPLHEHTQQVPPVAAGAARHRSAGRRLLGHRLLCRNPYCALCSGTCELFTRGQGLRRELPVPNGLRDMDLIVHPRAWVSQLMICLPSPISVTSVKGLYSLLFSIYAPSPYPRVRGDPLIWPYLKAAYAWARGWGTGEW</sequence>
<feature type="domain" description="TAZ-type" evidence="4">
    <location>
        <begin position="4"/>
        <end position="86"/>
    </location>
</feature>
<dbReference type="EMBL" id="BSDZ01000005">
    <property type="protein sequence ID" value="GLI60179.1"/>
    <property type="molecule type" value="Genomic_DNA"/>
</dbReference>
<evidence type="ECO:0000256" key="1">
    <source>
        <dbReference type="ARBA" id="ARBA00022723"/>
    </source>
</evidence>
<dbReference type="InterPro" id="IPR000197">
    <property type="entry name" value="Znf_TAZ"/>
</dbReference>
<keyword evidence="6" id="KW-1185">Reference proteome</keyword>
<evidence type="ECO:0000259" key="4">
    <source>
        <dbReference type="PROSITE" id="PS50134"/>
    </source>
</evidence>
<dbReference type="SMART" id="SM00551">
    <property type="entry name" value="ZnF_TAZ"/>
    <property type="match status" value="1"/>
</dbReference>
<keyword evidence="1" id="KW-0479">Metal-binding</keyword>
<evidence type="ECO:0000256" key="3">
    <source>
        <dbReference type="ARBA" id="ARBA00022833"/>
    </source>
</evidence>
<dbReference type="SUPFAM" id="SSF57933">
    <property type="entry name" value="TAZ domain"/>
    <property type="match status" value="1"/>
</dbReference>
<accession>A0ABQ5RRV2</accession>